<dbReference type="InterPro" id="IPR000086">
    <property type="entry name" value="NUDIX_hydrolase_dom"/>
</dbReference>
<keyword evidence="5" id="KW-1185">Reference proteome</keyword>
<dbReference type="Pfam" id="PF00293">
    <property type="entry name" value="NUDIX"/>
    <property type="match status" value="1"/>
</dbReference>
<keyword evidence="2 4" id="KW-0378">Hydrolase</keyword>
<sequence length="196" mass="21104">MLTPASHNDGQPTAAPSAWRTVSRMAVYEGQFIRLFRDSLEGPSAPEVYEHVEVADGVRVVALGQDGRVLLVEDEFYLPGRRMLTLPGGGAEPGEEPLVAARRELEEETGWRADTWQHLSTIHPLPSATAAQTHLFLARGLAPGRLARDTTEAGMTMRSVPVAEAVALVRSGAMTEAGSVTAVLLADQVLAVERLR</sequence>
<dbReference type="Proteomes" id="UP000671836">
    <property type="component" value="Chromosome"/>
</dbReference>
<dbReference type="InterPro" id="IPR015797">
    <property type="entry name" value="NUDIX_hydrolase-like_dom_sf"/>
</dbReference>
<dbReference type="SUPFAM" id="SSF55811">
    <property type="entry name" value="Nudix"/>
    <property type="match status" value="1"/>
</dbReference>
<dbReference type="EMBL" id="CP071595">
    <property type="protein sequence ID" value="QSY49622.1"/>
    <property type="molecule type" value="Genomic_DNA"/>
</dbReference>
<dbReference type="CDD" id="cd24161">
    <property type="entry name" value="NUDIX_ADPRase_Ndx2"/>
    <property type="match status" value="1"/>
</dbReference>
<dbReference type="PANTHER" id="PTHR43046:SF14">
    <property type="entry name" value="MUTT_NUDIX FAMILY PROTEIN"/>
    <property type="match status" value="1"/>
</dbReference>
<dbReference type="Gene3D" id="3.90.79.10">
    <property type="entry name" value="Nucleoside Triphosphate Pyrophosphohydrolase"/>
    <property type="match status" value="1"/>
</dbReference>
<dbReference type="RefSeq" id="WP_086566883.1">
    <property type="nucleotide sequence ID" value="NZ_CP071595.1"/>
</dbReference>
<comment type="cofactor">
    <cofactor evidence="1">
        <name>Mg(2+)</name>
        <dbReference type="ChEBI" id="CHEBI:18420"/>
    </cofactor>
</comment>
<evidence type="ECO:0000313" key="4">
    <source>
        <dbReference type="EMBL" id="QSY49622.1"/>
    </source>
</evidence>
<feature type="domain" description="Nudix hydrolase" evidence="3">
    <location>
        <begin position="53"/>
        <end position="182"/>
    </location>
</feature>
<evidence type="ECO:0000256" key="1">
    <source>
        <dbReference type="ARBA" id="ARBA00001946"/>
    </source>
</evidence>
<evidence type="ECO:0000313" key="5">
    <source>
        <dbReference type="Proteomes" id="UP000671836"/>
    </source>
</evidence>
<reference evidence="4 5" key="1">
    <citation type="submission" date="2021-03" db="EMBL/GenBank/DDBJ databases">
        <title>Streptomyces strains.</title>
        <authorList>
            <person name="Lund M.B."/>
            <person name="Toerring T."/>
        </authorList>
    </citation>
    <scope>NUCLEOTIDE SEQUENCE [LARGE SCALE GENOMIC DNA]</scope>
    <source>
        <strain evidence="4 5">KCC S-1010</strain>
    </source>
</reference>
<dbReference type="PANTHER" id="PTHR43046">
    <property type="entry name" value="GDP-MANNOSE MANNOSYL HYDROLASE"/>
    <property type="match status" value="1"/>
</dbReference>
<organism evidence="4 5">
    <name type="scientific">Streptomyces griseocarneus</name>
    <dbReference type="NCBI Taxonomy" id="51201"/>
    <lineage>
        <taxon>Bacteria</taxon>
        <taxon>Bacillati</taxon>
        <taxon>Actinomycetota</taxon>
        <taxon>Actinomycetes</taxon>
        <taxon>Kitasatosporales</taxon>
        <taxon>Streptomycetaceae</taxon>
        <taxon>Streptomyces</taxon>
    </lineage>
</organism>
<gene>
    <name evidence="4" type="ORF">J3S04_00300</name>
</gene>
<evidence type="ECO:0000259" key="3">
    <source>
        <dbReference type="PROSITE" id="PS51462"/>
    </source>
</evidence>
<proteinExistence type="predicted"/>
<dbReference type="PROSITE" id="PS51462">
    <property type="entry name" value="NUDIX"/>
    <property type="match status" value="1"/>
</dbReference>
<name>A0ABX7RN08_9ACTN</name>
<protein>
    <submittedName>
        <fullName evidence="4">NUDIX hydrolase</fullName>
    </submittedName>
</protein>
<dbReference type="PROSITE" id="PS00893">
    <property type="entry name" value="NUDIX_BOX"/>
    <property type="match status" value="1"/>
</dbReference>
<evidence type="ECO:0000256" key="2">
    <source>
        <dbReference type="ARBA" id="ARBA00022801"/>
    </source>
</evidence>
<dbReference type="GO" id="GO:0016787">
    <property type="term" value="F:hydrolase activity"/>
    <property type="evidence" value="ECO:0007669"/>
    <property type="project" value="UniProtKB-KW"/>
</dbReference>
<accession>A0ABX7RN08</accession>
<dbReference type="InterPro" id="IPR020084">
    <property type="entry name" value="NUDIX_hydrolase_CS"/>
</dbReference>